<dbReference type="AlphaFoldDB" id="A0AA86V7N1"/>
<organism evidence="1 2">
    <name type="scientific">Sphenostylis stenocarpa</name>
    <dbReference type="NCBI Taxonomy" id="92480"/>
    <lineage>
        <taxon>Eukaryota</taxon>
        <taxon>Viridiplantae</taxon>
        <taxon>Streptophyta</taxon>
        <taxon>Embryophyta</taxon>
        <taxon>Tracheophyta</taxon>
        <taxon>Spermatophyta</taxon>
        <taxon>Magnoliopsida</taxon>
        <taxon>eudicotyledons</taxon>
        <taxon>Gunneridae</taxon>
        <taxon>Pentapetalae</taxon>
        <taxon>rosids</taxon>
        <taxon>fabids</taxon>
        <taxon>Fabales</taxon>
        <taxon>Fabaceae</taxon>
        <taxon>Papilionoideae</taxon>
        <taxon>50 kb inversion clade</taxon>
        <taxon>NPAAA clade</taxon>
        <taxon>indigoferoid/millettioid clade</taxon>
        <taxon>Phaseoleae</taxon>
        <taxon>Sphenostylis</taxon>
    </lineage>
</organism>
<protein>
    <submittedName>
        <fullName evidence="1">Uncharacterized protein</fullName>
    </submittedName>
</protein>
<sequence>MRNKASRNDNGGEHVELDCVSTIFNHPSRFSGRSSCRYLNKKELEDAHLHVLHNCEEVQPLI</sequence>
<dbReference type="Gramene" id="rna-AYBTSS11_LOCUS9269">
    <property type="protein sequence ID" value="CAJ1939674.1"/>
    <property type="gene ID" value="gene-AYBTSS11_LOCUS9269"/>
</dbReference>
<reference evidence="1" key="1">
    <citation type="submission" date="2023-10" db="EMBL/GenBank/DDBJ databases">
        <authorList>
            <person name="Domelevo Entfellner J.-B."/>
        </authorList>
    </citation>
    <scope>NUCLEOTIDE SEQUENCE</scope>
</reference>
<name>A0AA86V7N1_9FABA</name>
<accession>A0AA86V7N1</accession>
<feature type="non-terminal residue" evidence="1">
    <location>
        <position position="62"/>
    </location>
</feature>
<keyword evidence="2" id="KW-1185">Reference proteome</keyword>
<dbReference type="Proteomes" id="UP001189624">
    <property type="component" value="Chromosome 3"/>
</dbReference>
<evidence type="ECO:0000313" key="1">
    <source>
        <dbReference type="EMBL" id="CAJ1939674.1"/>
    </source>
</evidence>
<evidence type="ECO:0000313" key="2">
    <source>
        <dbReference type="Proteomes" id="UP001189624"/>
    </source>
</evidence>
<gene>
    <name evidence="1" type="ORF">AYBTSS11_LOCUS9269</name>
</gene>
<dbReference type="EMBL" id="OY731400">
    <property type="protein sequence ID" value="CAJ1939674.1"/>
    <property type="molecule type" value="Genomic_DNA"/>
</dbReference>
<proteinExistence type="predicted"/>